<dbReference type="InterPro" id="IPR036526">
    <property type="entry name" value="C-N_Hydrolase_sf"/>
</dbReference>
<organism evidence="3 4">
    <name type="scientific">Leucobacter albus</name>
    <dbReference type="NCBI Taxonomy" id="272210"/>
    <lineage>
        <taxon>Bacteria</taxon>
        <taxon>Bacillati</taxon>
        <taxon>Actinomycetota</taxon>
        <taxon>Actinomycetes</taxon>
        <taxon>Micrococcales</taxon>
        <taxon>Microbacteriaceae</taxon>
        <taxon>Leucobacter</taxon>
    </lineage>
</organism>
<dbReference type="PROSITE" id="PS50263">
    <property type="entry name" value="CN_HYDROLASE"/>
    <property type="match status" value="1"/>
</dbReference>
<dbReference type="InterPro" id="IPR003010">
    <property type="entry name" value="C-N_Hydrolase"/>
</dbReference>
<evidence type="ECO:0000313" key="3">
    <source>
        <dbReference type="EMBL" id="MFD1202349.1"/>
    </source>
</evidence>
<keyword evidence="3" id="KW-0378">Hydrolase</keyword>
<protein>
    <submittedName>
        <fullName evidence="3">Nitrilase-related carbon-nitrogen hydrolase</fullName>
    </submittedName>
</protein>
<keyword evidence="4" id="KW-1185">Reference proteome</keyword>
<comment type="caution">
    <text evidence="3">The sequence shown here is derived from an EMBL/GenBank/DDBJ whole genome shotgun (WGS) entry which is preliminary data.</text>
</comment>
<dbReference type="SUPFAM" id="SSF56317">
    <property type="entry name" value="Carbon-nitrogen hydrolase"/>
    <property type="match status" value="1"/>
</dbReference>
<comment type="similarity">
    <text evidence="1">Belongs to the carbon-nitrogen hydrolase superfamily. NIT1/NIT2 family.</text>
</comment>
<dbReference type="EMBL" id="JBHTLY010000004">
    <property type="protein sequence ID" value="MFD1202349.1"/>
    <property type="molecule type" value="Genomic_DNA"/>
</dbReference>
<evidence type="ECO:0000259" key="2">
    <source>
        <dbReference type="PROSITE" id="PS50263"/>
    </source>
</evidence>
<name>A0ABW3TPX9_9MICO</name>
<proteinExistence type="inferred from homology"/>
<gene>
    <name evidence="3" type="ORF">ACFQ3U_10640</name>
</gene>
<dbReference type="RefSeq" id="WP_343960942.1">
    <property type="nucleotide sequence ID" value="NZ_BAAAKZ010000010.1"/>
</dbReference>
<sequence length="275" mass="28262">MKIAVAQLLSGVDPAANLARIEEAVGAAAAGGAELVLFPEAMMRAFGSPDVPPTLVEVAEPTDGAWARAVQSIAERHGVVVVVGMFTPGAVGPSGNPRIRNTLLAVGAGVEAAYDKIHLYDAFDFAESESVEAGTEPVTFTAGGLTFGLATCFDIRNPGLFQHYAKLGVDAILVAASWAGGHAKLLHWQTLITARALDATCYVVACNQADPRTAGVSTNDGEPTGIGYSAIIAPDGVPVVVAESASETIVGEIDPAQTRAMRTRIPLLGAPVFSA</sequence>
<accession>A0ABW3TPX9</accession>
<dbReference type="GO" id="GO:0016787">
    <property type="term" value="F:hydrolase activity"/>
    <property type="evidence" value="ECO:0007669"/>
    <property type="project" value="UniProtKB-KW"/>
</dbReference>
<evidence type="ECO:0000313" key="4">
    <source>
        <dbReference type="Proteomes" id="UP001597181"/>
    </source>
</evidence>
<dbReference type="Proteomes" id="UP001597181">
    <property type="component" value="Unassembled WGS sequence"/>
</dbReference>
<dbReference type="PANTHER" id="PTHR23088:SF27">
    <property type="entry name" value="DEAMINATED GLUTATHIONE AMIDASE"/>
    <property type="match status" value="1"/>
</dbReference>
<dbReference type="Gene3D" id="3.60.110.10">
    <property type="entry name" value="Carbon-nitrogen hydrolase"/>
    <property type="match status" value="1"/>
</dbReference>
<dbReference type="Pfam" id="PF00795">
    <property type="entry name" value="CN_hydrolase"/>
    <property type="match status" value="1"/>
</dbReference>
<evidence type="ECO:0000256" key="1">
    <source>
        <dbReference type="ARBA" id="ARBA00010613"/>
    </source>
</evidence>
<reference evidence="4" key="1">
    <citation type="journal article" date="2019" name="Int. J. Syst. Evol. Microbiol.">
        <title>The Global Catalogue of Microorganisms (GCM) 10K type strain sequencing project: providing services to taxonomists for standard genome sequencing and annotation.</title>
        <authorList>
            <consortium name="The Broad Institute Genomics Platform"/>
            <consortium name="The Broad Institute Genome Sequencing Center for Infectious Disease"/>
            <person name="Wu L."/>
            <person name="Ma J."/>
        </authorList>
    </citation>
    <scope>NUCLEOTIDE SEQUENCE [LARGE SCALE GENOMIC DNA]</scope>
    <source>
        <strain evidence="4">CCUG 50213</strain>
    </source>
</reference>
<feature type="domain" description="CN hydrolase" evidence="2">
    <location>
        <begin position="1"/>
        <end position="255"/>
    </location>
</feature>
<dbReference type="PANTHER" id="PTHR23088">
    <property type="entry name" value="NITRILASE-RELATED"/>
    <property type="match status" value="1"/>
</dbReference>